<proteinExistence type="evidence at transcript level"/>
<dbReference type="GO" id="GO:0022618">
    <property type="term" value="P:protein-RNA complex assembly"/>
    <property type="evidence" value="ECO:0007669"/>
    <property type="project" value="TreeGrafter"/>
</dbReference>
<protein>
    <recommendedName>
        <fullName evidence="4">Large ribosomal subunit protein eL38</fullName>
    </recommendedName>
    <alternativeName>
        <fullName evidence="5">60S ribosomal protein L38</fullName>
    </alternativeName>
</protein>
<evidence type="ECO:0000256" key="1">
    <source>
        <dbReference type="ARBA" id="ARBA00007803"/>
    </source>
</evidence>
<dbReference type="FunFam" id="3.30.720.90:FF:000002">
    <property type="entry name" value="60S ribosomal proteins L38"/>
    <property type="match status" value="1"/>
</dbReference>
<evidence type="ECO:0000256" key="6">
    <source>
        <dbReference type="RuleBase" id="RU003445"/>
    </source>
</evidence>
<keyword evidence="2 6" id="KW-0689">Ribosomal protein</keyword>
<evidence type="ECO:0000256" key="3">
    <source>
        <dbReference type="ARBA" id="ARBA00023274"/>
    </source>
</evidence>
<keyword evidence="3 6" id="KW-0687">Ribonucleoprotein</keyword>
<dbReference type="PANTHER" id="PTHR10965">
    <property type="entry name" value="60S RIBOSOMAL PROTEIN L38"/>
    <property type="match status" value="1"/>
</dbReference>
<name>A0A7L5NY24_EUGGR</name>
<dbReference type="InterPro" id="IPR038464">
    <property type="entry name" value="Ribosomal_eL38_sf"/>
</dbReference>
<sequence>MPKEIRDIKQFLVICGRKDCKSVKIKKNVGNTKFKVRTKTYLYTLVVKDHKKSEKIQQSIPPNITKEVIGKGRRKVTKPAAK</sequence>
<accession>A0A7L5NY24</accession>
<dbReference type="InterPro" id="IPR002675">
    <property type="entry name" value="Ribosomal_eL38"/>
</dbReference>
<dbReference type="GO" id="GO:0022625">
    <property type="term" value="C:cytosolic large ribosomal subunit"/>
    <property type="evidence" value="ECO:0007669"/>
    <property type="project" value="TreeGrafter"/>
</dbReference>
<comment type="similarity">
    <text evidence="1 6">Belongs to the eukaryotic ribosomal protein eL38 family.</text>
</comment>
<evidence type="ECO:0000256" key="2">
    <source>
        <dbReference type="ARBA" id="ARBA00022980"/>
    </source>
</evidence>
<dbReference type="Pfam" id="PF01781">
    <property type="entry name" value="Ribosomal_L38e"/>
    <property type="match status" value="1"/>
</dbReference>
<dbReference type="AlphaFoldDB" id="A0A7L5NY24"/>
<organism evidence="7">
    <name type="scientific">Euglena gracilis</name>
    <dbReference type="NCBI Taxonomy" id="3039"/>
    <lineage>
        <taxon>Eukaryota</taxon>
        <taxon>Discoba</taxon>
        <taxon>Euglenozoa</taxon>
        <taxon>Euglenida</taxon>
        <taxon>Spirocuta</taxon>
        <taxon>Euglenophyceae</taxon>
        <taxon>Euglenales</taxon>
        <taxon>Euglenaceae</taxon>
        <taxon>Euglena</taxon>
    </lineage>
</organism>
<reference evidence="7" key="1">
    <citation type="submission" date="2020-06" db="EMBL/GenBank/DDBJ databases">
        <title>Cryo-EM structure of the highly atypical cytoplasmic ribosome of Euglena gracilis.</title>
        <authorList>
            <person name="Matzov D."/>
            <person name="Taoka M."/>
            <person name="Nobe Y."/>
            <person name="Yamauchi Y."/>
            <person name="Halfon Y."/>
            <person name="Asis N."/>
            <person name="Zimermann E."/>
            <person name="Rozenberg H."/>
            <person name="Bashan A."/>
            <person name="Bushan S."/>
            <person name="Isobe T."/>
            <person name="Gray M.W."/>
            <person name="Yonath A."/>
            <person name="Shalev-Benami M."/>
        </authorList>
    </citation>
    <scope>NUCLEOTIDE SEQUENCE</scope>
    <source>
        <strain evidence="7">Z</strain>
    </source>
</reference>
<dbReference type="GO" id="GO:0006412">
    <property type="term" value="P:translation"/>
    <property type="evidence" value="ECO:0007669"/>
    <property type="project" value="InterPro"/>
</dbReference>
<evidence type="ECO:0000313" key="7">
    <source>
        <dbReference type="EMBL" id="QLA09638.1"/>
    </source>
</evidence>
<dbReference type="Gene3D" id="3.30.720.90">
    <property type="match status" value="1"/>
</dbReference>
<dbReference type="PANTHER" id="PTHR10965:SF0">
    <property type="entry name" value="LARGE RIBOSOMAL SUBUNIT PROTEIN EL38"/>
    <property type="match status" value="1"/>
</dbReference>
<dbReference type="GO" id="GO:0003735">
    <property type="term" value="F:structural constituent of ribosome"/>
    <property type="evidence" value="ECO:0007669"/>
    <property type="project" value="InterPro"/>
</dbReference>
<evidence type="ECO:0000256" key="4">
    <source>
        <dbReference type="ARBA" id="ARBA00035235"/>
    </source>
</evidence>
<dbReference type="EMBL" id="MT583907">
    <property type="protein sequence ID" value="QLA09638.1"/>
    <property type="molecule type" value="mRNA"/>
</dbReference>
<evidence type="ECO:0000256" key="5">
    <source>
        <dbReference type="ARBA" id="ARBA00035338"/>
    </source>
</evidence>